<feature type="transmembrane region" description="Helical" evidence="1">
    <location>
        <begin position="15"/>
        <end position="38"/>
    </location>
</feature>
<dbReference type="AlphaFoldDB" id="A0A835A4W7"/>
<evidence type="ECO:0000313" key="2">
    <source>
        <dbReference type="EMBL" id="KAF8641930.1"/>
    </source>
</evidence>
<accession>A0A835A4W7</accession>
<organism evidence="2 3">
    <name type="scientific">Digitaria exilis</name>
    <dbReference type="NCBI Taxonomy" id="1010633"/>
    <lineage>
        <taxon>Eukaryota</taxon>
        <taxon>Viridiplantae</taxon>
        <taxon>Streptophyta</taxon>
        <taxon>Embryophyta</taxon>
        <taxon>Tracheophyta</taxon>
        <taxon>Spermatophyta</taxon>
        <taxon>Magnoliopsida</taxon>
        <taxon>Liliopsida</taxon>
        <taxon>Poales</taxon>
        <taxon>Poaceae</taxon>
        <taxon>PACMAD clade</taxon>
        <taxon>Panicoideae</taxon>
        <taxon>Panicodae</taxon>
        <taxon>Paniceae</taxon>
        <taxon>Anthephorinae</taxon>
        <taxon>Digitaria</taxon>
    </lineage>
</organism>
<dbReference type="Proteomes" id="UP000636709">
    <property type="component" value="Unassembled WGS sequence"/>
</dbReference>
<dbReference type="EMBL" id="JACEFO010003304">
    <property type="protein sequence ID" value="KAF8641930.1"/>
    <property type="molecule type" value="Genomic_DNA"/>
</dbReference>
<evidence type="ECO:0000256" key="1">
    <source>
        <dbReference type="SAM" id="Phobius"/>
    </source>
</evidence>
<name>A0A835A4W7_9POAL</name>
<proteinExistence type="predicted"/>
<keyword evidence="1" id="KW-0812">Transmembrane</keyword>
<comment type="caution">
    <text evidence="2">The sequence shown here is derived from an EMBL/GenBank/DDBJ whole genome shotgun (WGS) entry which is preliminary data.</text>
</comment>
<reference evidence="2" key="1">
    <citation type="submission" date="2020-07" db="EMBL/GenBank/DDBJ databases">
        <title>Genome sequence and genetic diversity analysis of an under-domesticated orphan crop, white fonio (Digitaria exilis).</title>
        <authorList>
            <person name="Bennetzen J.L."/>
            <person name="Chen S."/>
            <person name="Ma X."/>
            <person name="Wang X."/>
            <person name="Yssel A.E.J."/>
            <person name="Chaluvadi S.R."/>
            <person name="Johnson M."/>
            <person name="Gangashetty P."/>
            <person name="Hamidou F."/>
            <person name="Sanogo M.D."/>
            <person name="Zwaenepoel A."/>
            <person name="Wallace J."/>
            <person name="Van De Peer Y."/>
            <person name="Van Deynze A."/>
        </authorList>
    </citation>
    <scope>NUCLEOTIDE SEQUENCE</scope>
    <source>
        <tissue evidence="2">Leaves</tissue>
    </source>
</reference>
<protein>
    <submittedName>
        <fullName evidence="2">Uncharacterized protein</fullName>
    </submittedName>
</protein>
<keyword evidence="1" id="KW-1133">Transmembrane helix</keyword>
<keyword evidence="3" id="KW-1185">Reference proteome</keyword>
<sequence length="51" mass="5812">MREGRRFCLIQPTRMLVVILWALGLSPLWVHVCAAFYMNLYMGLILSLGGT</sequence>
<evidence type="ECO:0000313" key="3">
    <source>
        <dbReference type="Proteomes" id="UP000636709"/>
    </source>
</evidence>
<gene>
    <name evidence="2" type="ORF">HU200_067643</name>
</gene>
<keyword evidence="1" id="KW-0472">Membrane</keyword>